<dbReference type="Gene3D" id="3.40.50.720">
    <property type="entry name" value="NAD(P)-binding Rossmann-like Domain"/>
    <property type="match status" value="1"/>
</dbReference>
<protein>
    <recommendedName>
        <fullName evidence="3">Gfo/Idh/MocA-like oxidoreductase N-terminal domain-containing protein</fullName>
    </recommendedName>
</protein>
<dbReference type="OrthoDB" id="2043779at2"/>
<dbReference type="EMBL" id="OMOQ01000001">
    <property type="protein sequence ID" value="SPH16888.1"/>
    <property type="molecule type" value="Genomic_DNA"/>
</dbReference>
<organism evidence="1 2">
    <name type="scientific">Albidovulum aquaemixtae</name>
    <dbReference type="NCBI Taxonomy" id="1542388"/>
    <lineage>
        <taxon>Bacteria</taxon>
        <taxon>Pseudomonadati</taxon>
        <taxon>Pseudomonadota</taxon>
        <taxon>Alphaproteobacteria</taxon>
        <taxon>Rhodobacterales</taxon>
        <taxon>Paracoccaceae</taxon>
        <taxon>Albidovulum</taxon>
    </lineage>
</organism>
<reference evidence="1 2" key="1">
    <citation type="submission" date="2018-03" db="EMBL/GenBank/DDBJ databases">
        <authorList>
            <person name="Keele B.F."/>
        </authorList>
    </citation>
    <scope>NUCLEOTIDE SEQUENCE [LARGE SCALE GENOMIC DNA]</scope>
    <source>
        <strain evidence="1 2">CECT 8626</strain>
    </source>
</reference>
<evidence type="ECO:0000313" key="2">
    <source>
        <dbReference type="Proteomes" id="UP000244924"/>
    </source>
</evidence>
<dbReference type="RefSeq" id="WP_108851382.1">
    <property type="nucleotide sequence ID" value="NZ_OMOQ01000001.1"/>
</dbReference>
<gene>
    <name evidence="1" type="ORF">DEA8626_00402</name>
</gene>
<accession>A0A2R8B2R9</accession>
<sequence length="315" mass="33436">MKNVLLIGCGNIGFRHLQALGSAVKGGAALNLTVVEPNLSSHGRIAAYLASLGAATQSALFNELPPGPGAYDLAILATNSAARRAAFDAVHSRYTLKSVVFEKVLFPTLGDLDAVAATLQRDRVAGYVNCGRRTAPGYQALQSALSSTPVDIIVTGANYGLGSNAIHFLDLAEFLNSASIEAMDAAGLQPGSVPSKRYGYVEIFGTISARLSNGATIRVTCDRDGDPNVVVHLTAGSEEFEIDETGRRLIRGGVAEDFAMRHVSELTDTYLELLNEGHCVLTPYADSTAQHRFFLSELLKHFGQPAEPDEVCPVS</sequence>
<dbReference type="InterPro" id="IPR036291">
    <property type="entry name" value="NAD(P)-bd_dom_sf"/>
</dbReference>
<name>A0A2R8B2R9_9RHOB</name>
<dbReference type="AlphaFoldDB" id="A0A2R8B2R9"/>
<evidence type="ECO:0000313" key="1">
    <source>
        <dbReference type="EMBL" id="SPH16888.1"/>
    </source>
</evidence>
<evidence type="ECO:0008006" key="3">
    <source>
        <dbReference type="Google" id="ProtNLM"/>
    </source>
</evidence>
<proteinExistence type="predicted"/>
<dbReference type="SUPFAM" id="SSF51735">
    <property type="entry name" value="NAD(P)-binding Rossmann-fold domains"/>
    <property type="match status" value="1"/>
</dbReference>
<keyword evidence="2" id="KW-1185">Reference proteome</keyword>
<dbReference type="Proteomes" id="UP000244924">
    <property type="component" value="Unassembled WGS sequence"/>
</dbReference>